<evidence type="ECO:0000256" key="2">
    <source>
        <dbReference type="ARBA" id="ARBA00018874"/>
    </source>
</evidence>
<protein>
    <recommendedName>
        <fullName evidence="2">Autophagy-related protein 101</fullName>
    </recommendedName>
</protein>
<gene>
    <name evidence="4" type="ORF">PYCCODRAFT_1478662</name>
</gene>
<evidence type="ECO:0000256" key="1">
    <source>
        <dbReference type="ARBA" id="ARBA00007130"/>
    </source>
</evidence>
<organism evidence="4 5">
    <name type="scientific">Trametes coccinea (strain BRFM310)</name>
    <name type="common">Pycnoporus coccineus</name>
    <dbReference type="NCBI Taxonomy" id="1353009"/>
    <lineage>
        <taxon>Eukaryota</taxon>
        <taxon>Fungi</taxon>
        <taxon>Dikarya</taxon>
        <taxon>Basidiomycota</taxon>
        <taxon>Agaricomycotina</taxon>
        <taxon>Agaricomycetes</taxon>
        <taxon>Polyporales</taxon>
        <taxon>Polyporaceae</taxon>
        <taxon>Trametes</taxon>
    </lineage>
</organism>
<name>A0A1Y2IIZ3_TRAC3</name>
<sequence>MQQVLDRLQTKDVLRAVLHSILFHRLFGTVKPRTFEVLDVTMPGVDDSEITQRVEEKVDAFWRGVEGGANKRGQILVTFSEKKTRRTWFLSGEEEVPWEQWIINAEIRQPSDRERQKFEANLAATLTKSLQTMLVHSSSEKGRSVVPLITDASSISPFPIKITVKVGGVEVA</sequence>
<dbReference type="Proteomes" id="UP000193067">
    <property type="component" value="Unassembled WGS sequence"/>
</dbReference>
<dbReference type="GO" id="GO:1990316">
    <property type="term" value="C:Atg1/ULK1 kinase complex"/>
    <property type="evidence" value="ECO:0007669"/>
    <property type="project" value="TreeGrafter"/>
</dbReference>
<dbReference type="STRING" id="1353009.A0A1Y2IIZ3"/>
<dbReference type="InterPro" id="IPR012445">
    <property type="entry name" value="ATG101"/>
</dbReference>
<keyword evidence="5" id="KW-1185">Reference proteome</keyword>
<dbReference type="AlphaFoldDB" id="A0A1Y2IIZ3"/>
<dbReference type="PANTHER" id="PTHR13292:SF0">
    <property type="entry name" value="AUTOPHAGY-RELATED PROTEIN 101"/>
    <property type="match status" value="1"/>
</dbReference>
<reference evidence="4 5" key="1">
    <citation type="journal article" date="2015" name="Biotechnol. Biofuels">
        <title>Enhanced degradation of softwood versus hardwood by the white-rot fungus Pycnoporus coccineus.</title>
        <authorList>
            <person name="Couturier M."/>
            <person name="Navarro D."/>
            <person name="Chevret D."/>
            <person name="Henrissat B."/>
            <person name="Piumi F."/>
            <person name="Ruiz-Duenas F.J."/>
            <person name="Martinez A.T."/>
            <person name="Grigoriev I.V."/>
            <person name="Riley R."/>
            <person name="Lipzen A."/>
            <person name="Berrin J.G."/>
            <person name="Master E.R."/>
            <person name="Rosso M.N."/>
        </authorList>
    </citation>
    <scope>NUCLEOTIDE SEQUENCE [LARGE SCALE GENOMIC DNA]</scope>
    <source>
        <strain evidence="4 5">BRFM310</strain>
    </source>
</reference>
<dbReference type="GO" id="GO:0019901">
    <property type="term" value="F:protein kinase binding"/>
    <property type="evidence" value="ECO:0007669"/>
    <property type="project" value="TreeGrafter"/>
</dbReference>
<keyword evidence="3" id="KW-0072">Autophagy</keyword>
<dbReference type="GO" id="GO:0000407">
    <property type="term" value="C:phagophore assembly site"/>
    <property type="evidence" value="ECO:0007669"/>
    <property type="project" value="TreeGrafter"/>
</dbReference>
<dbReference type="EMBL" id="KZ084113">
    <property type="protein sequence ID" value="OSD01129.1"/>
    <property type="molecule type" value="Genomic_DNA"/>
</dbReference>
<comment type="similarity">
    <text evidence="1">Belongs to the ATG101 family.</text>
</comment>
<dbReference type="Pfam" id="PF07855">
    <property type="entry name" value="ATG101"/>
    <property type="match status" value="1"/>
</dbReference>
<dbReference type="PANTHER" id="PTHR13292">
    <property type="entry name" value="AUTOPHAGY-RELATED PROTEIN 101"/>
    <property type="match status" value="1"/>
</dbReference>
<evidence type="ECO:0000313" key="4">
    <source>
        <dbReference type="EMBL" id="OSD01129.1"/>
    </source>
</evidence>
<dbReference type="OrthoDB" id="10259639at2759"/>
<accession>A0A1Y2IIZ3</accession>
<dbReference type="GO" id="GO:0000045">
    <property type="term" value="P:autophagosome assembly"/>
    <property type="evidence" value="ECO:0007669"/>
    <property type="project" value="TreeGrafter"/>
</dbReference>
<evidence type="ECO:0000313" key="5">
    <source>
        <dbReference type="Proteomes" id="UP000193067"/>
    </source>
</evidence>
<proteinExistence type="inferred from homology"/>
<evidence type="ECO:0000256" key="3">
    <source>
        <dbReference type="ARBA" id="ARBA00023006"/>
    </source>
</evidence>